<dbReference type="SUPFAM" id="SSF51905">
    <property type="entry name" value="FAD/NAD(P)-binding domain"/>
    <property type="match status" value="1"/>
</dbReference>
<dbReference type="AlphaFoldDB" id="A0A9D3RJH3"/>
<dbReference type="InterPro" id="IPR002937">
    <property type="entry name" value="Amino_oxidase"/>
</dbReference>
<keyword evidence="9" id="KW-1185">Reference proteome</keyword>
<keyword evidence="2" id="KW-0285">Flavoprotein</keyword>
<evidence type="ECO:0000256" key="6">
    <source>
        <dbReference type="ARBA" id="ARBA00023027"/>
    </source>
</evidence>
<gene>
    <name evidence="8" type="ORF">ANANG_G00290570</name>
</gene>
<dbReference type="Pfam" id="PF01593">
    <property type="entry name" value="Amino_oxidase"/>
    <property type="match status" value="1"/>
</dbReference>
<evidence type="ECO:0000313" key="8">
    <source>
        <dbReference type="EMBL" id="KAG5832380.1"/>
    </source>
</evidence>
<dbReference type="Proteomes" id="UP001044222">
    <property type="component" value="Chromosome 17"/>
</dbReference>
<evidence type="ECO:0000256" key="4">
    <source>
        <dbReference type="ARBA" id="ARBA00022827"/>
    </source>
</evidence>
<dbReference type="Gene3D" id="3.50.50.60">
    <property type="entry name" value="FAD/NAD(P)-binding domain"/>
    <property type="match status" value="2"/>
</dbReference>
<dbReference type="GO" id="GO:0016491">
    <property type="term" value="F:oxidoreductase activity"/>
    <property type="evidence" value="ECO:0007669"/>
    <property type="project" value="InterPro"/>
</dbReference>
<keyword evidence="5" id="KW-0521">NADP</keyword>
<protein>
    <recommendedName>
        <fullName evidence="7">Amine oxidase domain-containing protein</fullName>
    </recommendedName>
</protein>
<evidence type="ECO:0000256" key="2">
    <source>
        <dbReference type="ARBA" id="ARBA00022630"/>
    </source>
</evidence>
<accession>A0A9D3RJH3</accession>
<comment type="caution">
    <text evidence="8">The sequence shown here is derived from an EMBL/GenBank/DDBJ whole genome shotgun (WGS) entry which is preliminary data.</text>
</comment>
<dbReference type="InterPro" id="IPR052206">
    <property type="entry name" value="Retinol_saturase"/>
</dbReference>
<dbReference type="EMBL" id="JAFIRN010000017">
    <property type="protein sequence ID" value="KAG5832380.1"/>
    <property type="molecule type" value="Genomic_DNA"/>
</dbReference>
<evidence type="ECO:0000313" key="9">
    <source>
        <dbReference type="Proteomes" id="UP001044222"/>
    </source>
</evidence>
<evidence type="ECO:0000259" key="7">
    <source>
        <dbReference type="Pfam" id="PF01593"/>
    </source>
</evidence>
<feature type="domain" description="Amine oxidase" evidence="7">
    <location>
        <begin position="71"/>
        <end position="580"/>
    </location>
</feature>
<evidence type="ECO:0000256" key="1">
    <source>
        <dbReference type="ARBA" id="ARBA00005855"/>
    </source>
</evidence>
<keyword evidence="4" id="KW-0274">FAD</keyword>
<reference evidence="8" key="1">
    <citation type="submission" date="2021-01" db="EMBL/GenBank/DDBJ databases">
        <title>A chromosome-scale assembly of European eel, Anguilla anguilla.</title>
        <authorList>
            <person name="Henkel C."/>
            <person name="Jong-Raadsen S.A."/>
            <person name="Dufour S."/>
            <person name="Weltzien F.-A."/>
            <person name="Palstra A.P."/>
            <person name="Pelster B."/>
            <person name="Spaink H.P."/>
            <person name="Van Den Thillart G.E."/>
            <person name="Jansen H."/>
            <person name="Zahm M."/>
            <person name="Klopp C."/>
            <person name="Cedric C."/>
            <person name="Louis A."/>
            <person name="Berthelot C."/>
            <person name="Parey E."/>
            <person name="Roest Crollius H."/>
            <person name="Montfort J."/>
            <person name="Robinson-Rechavi M."/>
            <person name="Bucao C."/>
            <person name="Bouchez O."/>
            <person name="Gislard M."/>
            <person name="Lluch J."/>
            <person name="Milhes M."/>
            <person name="Lampietro C."/>
            <person name="Lopez Roques C."/>
            <person name="Donnadieu C."/>
            <person name="Braasch I."/>
            <person name="Desvignes T."/>
            <person name="Postlethwait J."/>
            <person name="Bobe J."/>
            <person name="Guiguen Y."/>
            <person name="Dirks R."/>
        </authorList>
    </citation>
    <scope>NUCLEOTIDE SEQUENCE</scope>
    <source>
        <strain evidence="8">Tag_6206</strain>
        <tissue evidence="8">Liver</tissue>
    </source>
</reference>
<dbReference type="PANTHER" id="PTHR46091:SF2">
    <property type="entry name" value="AMINE OXIDASE DOMAIN-CONTAINING PROTEIN"/>
    <property type="match status" value="1"/>
</dbReference>
<organism evidence="8 9">
    <name type="scientific">Anguilla anguilla</name>
    <name type="common">European freshwater eel</name>
    <name type="synonym">Muraena anguilla</name>
    <dbReference type="NCBI Taxonomy" id="7936"/>
    <lineage>
        <taxon>Eukaryota</taxon>
        <taxon>Metazoa</taxon>
        <taxon>Chordata</taxon>
        <taxon>Craniata</taxon>
        <taxon>Vertebrata</taxon>
        <taxon>Euteleostomi</taxon>
        <taxon>Actinopterygii</taxon>
        <taxon>Neopterygii</taxon>
        <taxon>Teleostei</taxon>
        <taxon>Anguilliformes</taxon>
        <taxon>Anguillidae</taxon>
        <taxon>Anguilla</taxon>
    </lineage>
</organism>
<evidence type="ECO:0000256" key="5">
    <source>
        <dbReference type="ARBA" id="ARBA00022857"/>
    </source>
</evidence>
<keyword evidence="6" id="KW-0520">NAD</keyword>
<sequence length="604" mass="67108">MWKSEINKEEKPSSQKMFTLHPQTQNLLTGVTAATWASGAGQETAGQGVETRFPGGRVPDRLDAVVIGSGIGGLTAAAVLARAGKRVLVLEQHDQAGGCCHTFESQGFEFDVGIHYLGQLHENSMLRVALDQISEGQLDFVELEQHFDTVVIGEGEERRDYLIHAGKAEMGRSLRRQFPDDTEAVDQLMKLVKVAARHVALLAVLKMMPVTLVRFLIRTGILGWVSPIFRLATTSHTHLMDSLTQNKDLCALSAYLFYGVPPKNSSFLINALLLHHYKRGAYYPRGGASEFAFNIIPVIQKTGGAVLVRAPVQRILVNQEGVAYGVTVRKGQEEIEVLAPVVISNAGMFNTFDKFLSADIRVKPEIQSQLSLVQHGMGSFLVFVGLDGTMEELGIVSTNFWMYKHNDLDQLMEKYASLSQEEVAKNIPMMFITFPSAKDPTASVRHPGKSCMTLLTMAKYEWFEEWKDTKMSRRGPDYEDLKMSIARSLLDWALTMFPQLRDKVVFMEAATPLTNMHYLGASRGEMYGAEHNLDRFAPEAVARIRAQTPIKNLYLTGQDVFCNGMAGALHGGLLCASAVLNHNVYIDLLALKKKLKWRKAQKQA</sequence>
<proteinExistence type="inferred from homology"/>
<evidence type="ECO:0000256" key="3">
    <source>
        <dbReference type="ARBA" id="ARBA00022729"/>
    </source>
</evidence>
<keyword evidence="3" id="KW-0732">Signal</keyword>
<dbReference type="InterPro" id="IPR036188">
    <property type="entry name" value="FAD/NAD-bd_sf"/>
</dbReference>
<dbReference type="PANTHER" id="PTHR46091">
    <property type="entry name" value="BLR7054 PROTEIN"/>
    <property type="match status" value="1"/>
</dbReference>
<comment type="similarity">
    <text evidence="1">Belongs to the carotenoid/retinoid oxidoreductase family. CrtISO subfamily.</text>
</comment>
<name>A0A9D3RJH3_ANGAN</name>